<gene>
    <name evidence="1" type="ORF">MLD38_019359</name>
</gene>
<evidence type="ECO:0000313" key="2">
    <source>
        <dbReference type="Proteomes" id="UP001057402"/>
    </source>
</evidence>
<proteinExistence type="predicted"/>
<name>A0ACB9R0A5_9MYRT</name>
<dbReference type="EMBL" id="CM042884">
    <property type="protein sequence ID" value="KAI4371089.1"/>
    <property type="molecule type" value="Genomic_DNA"/>
</dbReference>
<organism evidence="1 2">
    <name type="scientific">Melastoma candidum</name>
    <dbReference type="NCBI Taxonomy" id="119954"/>
    <lineage>
        <taxon>Eukaryota</taxon>
        <taxon>Viridiplantae</taxon>
        <taxon>Streptophyta</taxon>
        <taxon>Embryophyta</taxon>
        <taxon>Tracheophyta</taxon>
        <taxon>Spermatophyta</taxon>
        <taxon>Magnoliopsida</taxon>
        <taxon>eudicotyledons</taxon>
        <taxon>Gunneridae</taxon>
        <taxon>Pentapetalae</taxon>
        <taxon>rosids</taxon>
        <taxon>malvids</taxon>
        <taxon>Myrtales</taxon>
        <taxon>Melastomataceae</taxon>
        <taxon>Melastomatoideae</taxon>
        <taxon>Melastomateae</taxon>
        <taxon>Melastoma</taxon>
    </lineage>
</organism>
<comment type="caution">
    <text evidence="1">The sequence shown here is derived from an EMBL/GenBank/DDBJ whole genome shotgun (WGS) entry which is preliminary data.</text>
</comment>
<evidence type="ECO:0000313" key="1">
    <source>
        <dbReference type="EMBL" id="KAI4371089.1"/>
    </source>
</evidence>
<accession>A0ACB9R0A5</accession>
<reference evidence="2" key="1">
    <citation type="journal article" date="2023" name="Front. Plant Sci.">
        <title>Chromosomal-level genome assembly of Melastoma candidum provides insights into trichome evolution.</title>
        <authorList>
            <person name="Zhong Y."/>
            <person name="Wu W."/>
            <person name="Sun C."/>
            <person name="Zou P."/>
            <person name="Liu Y."/>
            <person name="Dai S."/>
            <person name="Zhou R."/>
        </authorList>
    </citation>
    <scope>NUCLEOTIDE SEQUENCE [LARGE SCALE GENOMIC DNA]</scope>
</reference>
<keyword evidence="2" id="KW-1185">Reference proteome</keyword>
<dbReference type="Proteomes" id="UP001057402">
    <property type="component" value="Chromosome 5"/>
</dbReference>
<sequence>MNGKASVSKELNDKQRKILEALLKLPENRECADCKSRGPRWASVNLGIFICLQCSGIHRSLGVHISKVRSATLDTWLPEQISFIQSMGNERSNANWEAELPPNYNRTGIESFIRAKYVEKRWISRNGVVKLPVNSAQQPGPSIPGSELKNGSRRSNLNGFRHVSEEKTSKAIVTATENRSPKPVNVTPPVHGSSIQAIYGGAKPQEQVPETKPAFSKIETIKQQTVSPPALLPTKVDYATELFQLLCANDSKPNNISPQDAATALCLPASQEKQVLATTIPDPTPRPPNQQPTRPCPTNTAKYSYGAGYYTAQSYTTQGRTIINRATNGIQTPVGDPNMSRQNLRLNLPRVESYPSSGTGIPQIGNSPQLKIGSSPYSSPSSAYYPIQGPPIGGAMTMSPRFKPSPKPRPAITPTQSGWDYDFSALTQGLFAKR</sequence>
<protein>
    <submittedName>
        <fullName evidence="1">Uncharacterized protein</fullName>
    </submittedName>
</protein>